<feature type="domain" description="NodB homology" evidence="6">
    <location>
        <begin position="93"/>
        <end position="350"/>
    </location>
</feature>
<dbReference type="InterPro" id="IPR002509">
    <property type="entry name" value="NODB_dom"/>
</dbReference>
<comment type="caution">
    <text evidence="7">The sequence shown here is derived from an EMBL/GenBank/DDBJ whole genome shotgun (WGS) entry which is preliminary data.</text>
</comment>
<dbReference type="EMBL" id="MASI01000001">
    <property type="protein sequence ID" value="ODA68556.1"/>
    <property type="molecule type" value="Genomic_DNA"/>
</dbReference>
<proteinExistence type="inferred from homology"/>
<dbReference type="SUPFAM" id="SSF88713">
    <property type="entry name" value="Glycoside hydrolase/deacetylase"/>
    <property type="match status" value="1"/>
</dbReference>
<protein>
    <recommendedName>
        <fullName evidence="3">Chitooligosaccharide deacetylase</fullName>
    </recommendedName>
    <alternativeName>
        <fullName evidence="5">Nodulation protein B</fullName>
    </alternativeName>
</protein>
<gene>
    <name evidence="7" type="ORF">A7A08_00385</name>
</gene>
<dbReference type="STRING" id="1177755.A7A08_00385"/>
<dbReference type="GO" id="GO:0016810">
    <property type="term" value="F:hydrolase activity, acting on carbon-nitrogen (but not peptide) bonds"/>
    <property type="evidence" value="ECO:0007669"/>
    <property type="project" value="InterPro"/>
</dbReference>
<comment type="similarity">
    <text evidence="2">Belongs to the polysaccharide deacetylase family.</text>
</comment>
<dbReference type="Gene3D" id="3.20.20.370">
    <property type="entry name" value="Glycoside hydrolase/deacetylase"/>
    <property type="match status" value="1"/>
</dbReference>
<evidence type="ECO:0000259" key="6">
    <source>
        <dbReference type="PROSITE" id="PS51677"/>
    </source>
</evidence>
<reference evidence="7 8" key="1">
    <citation type="submission" date="2016-07" db="EMBL/GenBank/DDBJ databases">
        <title>Draft genome sequence of Methyloligella halotolerans C2T (VKM B-2706T=CCUG 61687T=DSM 25045T), a halotolerant polyhydroxybutyrate accumulating methylotroph.</title>
        <authorList>
            <person name="Vasilenko O.V."/>
            <person name="Doronina N.V."/>
            <person name="Poroshina M.N."/>
            <person name="Tarlachkov S.V."/>
            <person name="Trotsenko Y.A."/>
        </authorList>
    </citation>
    <scope>NUCLEOTIDE SEQUENCE [LARGE SCALE GENOMIC DNA]</scope>
    <source>
        <strain evidence="7 8">VKM B-2706</strain>
    </source>
</reference>
<dbReference type="RefSeq" id="WP_069093830.1">
    <property type="nucleotide sequence ID" value="NZ_MASI01000001.1"/>
</dbReference>
<keyword evidence="8" id="KW-1185">Reference proteome</keyword>
<evidence type="ECO:0000313" key="7">
    <source>
        <dbReference type="EMBL" id="ODA68556.1"/>
    </source>
</evidence>
<evidence type="ECO:0000256" key="1">
    <source>
        <dbReference type="ARBA" id="ARBA00003236"/>
    </source>
</evidence>
<dbReference type="AlphaFoldDB" id="A0A1E2S233"/>
<dbReference type="InterPro" id="IPR051398">
    <property type="entry name" value="Polysacch_Deacetylase"/>
</dbReference>
<evidence type="ECO:0000256" key="2">
    <source>
        <dbReference type="ARBA" id="ARBA00010973"/>
    </source>
</evidence>
<evidence type="ECO:0000256" key="5">
    <source>
        <dbReference type="ARBA" id="ARBA00032976"/>
    </source>
</evidence>
<evidence type="ECO:0000256" key="4">
    <source>
        <dbReference type="ARBA" id="ARBA00022729"/>
    </source>
</evidence>
<organism evidence="7 8">
    <name type="scientific">Methyloligella halotolerans</name>
    <dbReference type="NCBI Taxonomy" id="1177755"/>
    <lineage>
        <taxon>Bacteria</taxon>
        <taxon>Pseudomonadati</taxon>
        <taxon>Pseudomonadota</taxon>
        <taxon>Alphaproteobacteria</taxon>
        <taxon>Hyphomicrobiales</taxon>
        <taxon>Hyphomicrobiaceae</taxon>
        <taxon>Methyloligella</taxon>
    </lineage>
</organism>
<dbReference type="PANTHER" id="PTHR34216">
    <property type="match status" value="1"/>
</dbReference>
<name>A0A1E2S233_9HYPH</name>
<comment type="function">
    <text evidence="1">Is involved in generating a small heat-stable compound (Nod), an acylated oligomer of N-acetylglucosamine, that stimulates mitosis in various plant protoplasts.</text>
</comment>
<keyword evidence="4" id="KW-0732">Signal</keyword>
<dbReference type="PANTHER" id="PTHR34216:SF7">
    <property type="entry name" value="POLY-BETA-1,6-N-ACETYL-D-GLUCOSAMINE N-DEACETYLASE"/>
    <property type="match status" value="1"/>
</dbReference>
<dbReference type="Proteomes" id="UP000095087">
    <property type="component" value="Unassembled WGS sequence"/>
</dbReference>
<evidence type="ECO:0000313" key="8">
    <source>
        <dbReference type="Proteomes" id="UP000095087"/>
    </source>
</evidence>
<dbReference type="GO" id="GO:0005975">
    <property type="term" value="P:carbohydrate metabolic process"/>
    <property type="evidence" value="ECO:0007669"/>
    <property type="project" value="InterPro"/>
</dbReference>
<accession>A0A1E2S233</accession>
<dbReference type="OrthoDB" id="9782872at2"/>
<dbReference type="Pfam" id="PF01522">
    <property type="entry name" value="Polysacc_deac_1"/>
    <property type="match status" value="1"/>
</dbReference>
<sequence length="350" mass="39919">MAKVKRAMFKAAMSGLYHSGATRVLSPFTQGSGLIFMLHQVRPARHREFNPNGILEITPEFFEAVLDQTEEAGLDIVSLDEAVTRLKQGDDRRFACLTFDDGYRDNFEYAYPILKQRNLPATIYIPTDYPERRGELWWLALQEVIARADEIELCRDGDLWRLPSATVAEKRRAFEQVYSWLRATDQVTQRQVVRALSERYGVDMEEMCRDLIMDWDEIRTLAEDPLITIGAHTKGHYALARLSAEQAREEMKGGADCLQEKLGERPAHFAYPYGDETSAGPREFHIAKELGFKTAVTTRKGMLFPAHKNYLTALPRVSLNGDYQSLTYTGLYLSGAPFALYNRFREVNAA</sequence>
<dbReference type="InterPro" id="IPR011330">
    <property type="entry name" value="Glyco_hydro/deAcase_b/a-brl"/>
</dbReference>
<dbReference type="CDD" id="cd10968">
    <property type="entry name" value="CE4_Mlr8448_like_5s"/>
    <property type="match status" value="1"/>
</dbReference>
<dbReference type="PROSITE" id="PS51677">
    <property type="entry name" value="NODB"/>
    <property type="match status" value="1"/>
</dbReference>
<evidence type="ECO:0000256" key="3">
    <source>
        <dbReference type="ARBA" id="ARBA00020071"/>
    </source>
</evidence>